<dbReference type="PANTHER" id="PTHR33144:SF45">
    <property type="entry name" value="TRANSPOSASE TNP1_EN_SPM-LIKE DOMAIN-CONTAINING PROTEIN"/>
    <property type="match status" value="1"/>
</dbReference>
<sequence>MARKGRFTKKAKSGPACQQSQKGPAPAPSPTSALHQDDSEIPQASCGSVHTTVHPFRPPCSEPRPSLQTRTYSSQNSELGHVHLDANAHEVDSIDQEVDDRFVASRAQSRKGRKTTRYWTVKTIDFDGTIKPAKLSVREAMERPNGRRIMLRFNNEKQPVGDEAGLLSGVLGMLGSDYGKFSICEESWRHVTTKDKVYFECVKSWKDTRLRLYDDYYEPTLSTEENIENRPPGIDRDHWRWYLDYRAKPETKEKCRKNAINRSKQLYTHTGGSKSLARRREEESEQEGRIVSRGELWIKVHKRRDGSYINDEAREIGERLLEIEQQDESSRVLSQNDSIAQVFGREKSGRVRGVGFGPTPSQLFGTNLQPSVNRVQVEETQRKLNELQTELEAKKLKRKAMEDEAATNKKRIKVMDSALIYLFQRQGEELPPEIAAGMLSME</sequence>
<feature type="coiled-coil region" evidence="1">
    <location>
        <begin position="377"/>
        <end position="404"/>
    </location>
</feature>
<name>A0A444XT51_ARAHY</name>
<evidence type="ECO:0000313" key="4">
    <source>
        <dbReference type="Proteomes" id="UP000289738"/>
    </source>
</evidence>
<comment type="caution">
    <text evidence="3">The sequence shown here is derived from an EMBL/GenBank/DDBJ whole genome shotgun (WGS) entry which is preliminary data.</text>
</comment>
<proteinExistence type="predicted"/>
<dbReference type="InterPro" id="IPR004252">
    <property type="entry name" value="Probable_transposase_24"/>
</dbReference>
<accession>A0A444XT51</accession>
<dbReference type="STRING" id="3818.A0A444XT51"/>
<organism evidence="3 4">
    <name type="scientific">Arachis hypogaea</name>
    <name type="common">Peanut</name>
    <dbReference type="NCBI Taxonomy" id="3818"/>
    <lineage>
        <taxon>Eukaryota</taxon>
        <taxon>Viridiplantae</taxon>
        <taxon>Streptophyta</taxon>
        <taxon>Embryophyta</taxon>
        <taxon>Tracheophyta</taxon>
        <taxon>Spermatophyta</taxon>
        <taxon>Magnoliopsida</taxon>
        <taxon>eudicotyledons</taxon>
        <taxon>Gunneridae</taxon>
        <taxon>Pentapetalae</taxon>
        <taxon>rosids</taxon>
        <taxon>fabids</taxon>
        <taxon>Fabales</taxon>
        <taxon>Fabaceae</taxon>
        <taxon>Papilionoideae</taxon>
        <taxon>50 kb inversion clade</taxon>
        <taxon>dalbergioids sensu lato</taxon>
        <taxon>Dalbergieae</taxon>
        <taxon>Pterocarpus clade</taxon>
        <taxon>Arachis</taxon>
    </lineage>
</organism>
<feature type="region of interest" description="Disordered" evidence="2">
    <location>
        <begin position="1"/>
        <end position="75"/>
    </location>
</feature>
<evidence type="ECO:0000256" key="2">
    <source>
        <dbReference type="SAM" id="MobiDB-lite"/>
    </source>
</evidence>
<feature type="compositionally biased region" description="Polar residues" evidence="2">
    <location>
        <begin position="66"/>
        <end position="75"/>
    </location>
</feature>
<keyword evidence="4" id="KW-1185">Reference proteome</keyword>
<dbReference type="Pfam" id="PF03004">
    <property type="entry name" value="Transposase_24"/>
    <property type="match status" value="1"/>
</dbReference>
<dbReference type="AlphaFoldDB" id="A0A444XT51"/>
<keyword evidence="1" id="KW-0175">Coiled coil</keyword>
<feature type="compositionally biased region" description="Basic residues" evidence="2">
    <location>
        <begin position="1"/>
        <end position="12"/>
    </location>
</feature>
<dbReference type="EMBL" id="SDMP01000019">
    <property type="protein sequence ID" value="RYQ92921.1"/>
    <property type="molecule type" value="Genomic_DNA"/>
</dbReference>
<reference evidence="3 4" key="1">
    <citation type="submission" date="2019-01" db="EMBL/GenBank/DDBJ databases">
        <title>Sequencing of cultivated peanut Arachis hypogaea provides insights into genome evolution and oil improvement.</title>
        <authorList>
            <person name="Chen X."/>
        </authorList>
    </citation>
    <scope>NUCLEOTIDE SEQUENCE [LARGE SCALE GENOMIC DNA]</scope>
    <source>
        <strain evidence="4">cv. Fuhuasheng</strain>
        <tissue evidence="3">Leaves</tissue>
    </source>
</reference>
<dbReference type="PANTHER" id="PTHR33144">
    <property type="entry name" value="OS10G0409366 PROTEIN-RELATED"/>
    <property type="match status" value="1"/>
</dbReference>
<protein>
    <submittedName>
        <fullName evidence="3">Uncharacterized protein</fullName>
    </submittedName>
</protein>
<gene>
    <name evidence="3" type="ORF">Ahy_B09g099161</name>
</gene>
<dbReference type="Proteomes" id="UP000289738">
    <property type="component" value="Chromosome B09"/>
</dbReference>
<evidence type="ECO:0000256" key="1">
    <source>
        <dbReference type="SAM" id="Coils"/>
    </source>
</evidence>
<evidence type="ECO:0000313" key="3">
    <source>
        <dbReference type="EMBL" id="RYQ92921.1"/>
    </source>
</evidence>